<dbReference type="AlphaFoldDB" id="A0AAU8CEE3"/>
<proteinExistence type="predicted"/>
<evidence type="ECO:0000256" key="1">
    <source>
        <dbReference type="SAM" id="Phobius"/>
    </source>
</evidence>
<dbReference type="RefSeq" id="WP_353634881.1">
    <property type="nucleotide sequence ID" value="NZ_CP159204.1"/>
</dbReference>
<name>A0AAU8CEE3_9EURY</name>
<keyword evidence="1" id="KW-1133">Transmembrane helix</keyword>
<dbReference type="GeneID" id="91108388"/>
<accession>A0AAU8CEE3</accession>
<keyword evidence="1" id="KW-0812">Transmembrane</keyword>
<feature type="transmembrane region" description="Helical" evidence="1">
    <location>
        <begin position="36"/>
        <end position="53"/>
    </location>
</feature>
<dbReference type="EMBL" id="CP159204">
    <property type="protein sequence ID" value="XCF17288.1"/>
    <property type="molecule type" value="Genomic_DNA"/>
</dbReference>
<feature type="transmembrane region" description="Helical" evidence="1">
    <location>
        <begin position="74"/>
        <end position="95"/>
    </location>
</feature>
<keyword evidence="1" id="KW-0472">Membrane</keyword>
<evidence type="ECO:0000313" key="2">
    <source>
        <dbReference type="EMBL" id="XCF17288.1"/>
    </source>
</evidence>
<dbReference type="Pfam" id="PF09946">
    <property type="entry name" value="DUF2178"/>
    <property type="match status" value="1"/>
</dbReference>
<feature type="transmembrane region" description="Helical" evidence="1">
    <location>
        <begin position="107"/>
        <end position="126"/>
    </location>
</feature>
<protein>
    <submittedName>
        <fullName evidence="2">DUF2178 domain-containing protein</fullName>
    </submittedName>
</protein>
<sequence length="130" mass="13780">MNAFADPRNVRRAVGVLAAVAGLALAAFTVLNQPLVGVGVYAVAMVGVVAVQFRAETTVFDERDEAIAQETAQLTLTVFGWASAVVFPALTLAWGLGHFEWGPGARAIAFGVAALYLTYAGLLFAVRRRR</sequence>
<dbReference type="InterPro" id="IPR019235">
    <property type="entry name" value="DUF2178_TM"/>
</dbReference>
<gene>
    <name evidence="2" type="ORF">ABSL23_04525</name>
</gene>
<organism evidence="2">
    <name type="scientific">Halobacterium sp. NMX12-1</name>
    <dbReference type="NCBI Taxonomy" id="3166650"/>
    <lineage>
        <taxon>Archaea</taxon>
        <taxon>Methanobacteriati</taxon>
        <taxon>Methanobacteriota</taxon>
        <taxon>Stenosarchaea group</taxon>
        <taxon>Halobacteria</taxon>
        <taxon>Halobacteriales</taxon>
        <taxon>Halobacteriaceae</taxon>
        <taxon>Halobacterium</taxon>
    </lineage>
</organism>
<dbReference type="KEGG" id="hanx:ABSL23_04525"/>
<reference evidence="2" key="1">
    <citation type="submission" date="2024-06" db="EMBL/GenBank/DDBJ databases">
        <title>Genome Sequence of an extremely halophilic archaeon isolated from Permian era halite, Salado Formation, Carlsbad, New Mexico: Halobacterium sp. strain NMX12-1.</title>
        <authorList>
            <person name="Sotoa L."/>
            <person name="DasSarma P."/>
            <person name="Anton B.P."/>
            <person name="Vincze T."/>
            <person name="Verma I."/>
            <person name="Eralp B."/>
            <person name="Powers D.W."/>
            <person name="Dozier B.L."/>
            <person name="Roberts R.J."/>
            <person name="DasSarma S."/>
        </authorList>
    </citation>
    <scope>NUCLEOTIDE SEQUENCE</scope>
    <source>
        <strain evidence="2">NMX12-1</strain>
    </source>
</reference>